<comment type="caution">
    <text evidence="1">The sequence shown here is derived from an EMBL/GenBank/DDBJ whole genome shotgun (WGS) entry which is preliminary data.</text>
</comment>
<name>W7CUP7_9LIST</name>
<reference evidence="1 2" key="1">
    <citation type="submission" date="2012-12" db="EMBL/GenBank/DDBJ databases">
        <title>Novel taxa of Listeriaceae from agricultural environments in the United States.</title>
        <authorList>
            <person name="den Bakker H.C."/>
            <person name="Allred A."/>
            <person name="Warchocki S."/>
            <person name="Wright E.M."/>
            <person name="Burrell A."/>
            <person name="Nightingale K.K."/>
            <person name="Kephart D."/>
            <person name="Wiedmann M."/>
        </authorList>
    </citation>
    <scope>NUCLEOTIDE SEQUENCE [LARGE SCALE GENOMIC DNA]</scope>
    <source>
        <strain evidence="1 2">FSL F6-1037</strain>
    </source>
</reference>
<evidence type="ECO:0000313" key="1">
    <source>
        <dbReference type="EMBL" id="EUJ40652.1"/>
    </source>
</evidence>
<dbReference type="RefSeq" id="WP_051456876.1">
    <property type="nucleotide sequence ID" value="NZ_AODH01000016.1"/>
</dbReference>
<accession>W7CUP7</accession>
<dbReference type="EMBL" id="AODH01000016">
    <property type="protein sequence ID" value="EUJ40652.1"/>
    <property type="molecule type" value="Genomic_DNA"/>
</dbReference>
<dbReference type="Proteomes" id="UP000019243">
    <property type="component" value="Unassembled WGS sequence"/>
</dbReference>
<sequence length="103" mass="11712">MKPITFISGVLTGLAVGHLAYHYIVEPRQQAHPDKVLQQLKAQFKDSYDIKNSWISYETQSYQHLGLAYDVLRGGFSNSDFTKRYEFIADSKSGLLIDLFPIA</sequence>
<dbReference type="STRING" id="1265861.BCAMP_04642"/>
<dbReference type="OrthoDB" id="2989832at2"/>
<dbReference type="AlphaFoldDB" id="W7CUP7"/>
<evidence type="ECO:0000313" key="2">
    <source>
        <dbReference type="Proteomes" id="UP000019243"/>
    </source>
</evidence>
<organism evidence="1 2">
    <name type="scientific">Brochothrix campestris FSL F6-1037</name>
    <dbReference type="NCBI Taxonomy" id="1265861"/>
    <lineage>
        <taxon>Bacteria</taxon>
        <taxon>Bacillati</taxon>
        <taxon>Bacillota</taxon>
        <taxon>Bacilli</taxon>
        <taxon>Bacillales</taxon>
        <taxon>Listeriaceae</taxon>
        <taxon>Brochothrix</taxon>
    </lineage>
</organism>
<proteinExistence type="predicted"/>
<gene>
    <name evidence="1" type="ORF">BCAMP_04642</name>
</gene>
<keyword evidence="2" id="KW-1185">Reference proteome</keyword>
<evidence type="ECO:0008006" key="3">
    <source>
        <dbReference type="Google" id="ProtNLM"/>
    </source>
</evidence>
<protein>
    <recommendedName>
        <fullName evidence="3">PepSY domain-containing protein</fullName>
    </recommendedName>
</protein>